<accession>A0A9W9HL84</accession>
<dbReference type="AlphaFoldDB" id="A0A9W9HL84"/>
<dbReference type="OrthoDB" id="4344543at2759"/>
<proteinExistence type="predicted"/>
<evidence type="ECO:0000313" key="2">
    <source>
        <dbReference type="EMBL" id="KAJ5152118.1"/>
    </source>
</evidence>
<feature type="region of interest" description="Disordered" evidence="1">
    <location>
        <begin position="154"/>
        <end position="202"/>
    </location>
</feature>
<comment type="caution">
    <text evidence="2">The sequence shown here is derived from an EMBL/GenBank/DDBJ whole genome shotgun (WGS) entry which is preliminary data.</text>
</comment>
<evidence type="ECO:0000256" key="1">
    <source>
        <dbReference type="SAM" id="MobiDB-lite"/>
    </source>
</evidence>
<feature type="region of interest" description="Disordered" evidence="1">
    <location>
        <begin position="228"/>
        <end position="275"/>
    </location>
</feature>
<feature type="compositionally biased region" description="Polar residues" evidence="1">
    <location>
        <begin position="228"/>
        <end position="243"/>
    </location>
</feature>
<evidence type="ECO:0000313" key="3">
    <source>
        <dbReference type="Proteomes" id="UP001146351"/>
    </source>
</evidence>
<protein>
    <submittedName>
        <fullName evidence="2">Uncharacterized protein</fullName>
    </submittedName>
</protein>
<dbReference type="Proteomes" id="UP001146351">
    <property type="component" value="Unassembled WGS sequence"/>
</dbReference>
<organism evidence="2 3">
    <name type="scientific">Penicillium capsulatum</name>
    <dbReference type="NCBI Taxonomy" id="69766"/>
    <lineage>
        <taxon>Eukaryota</taxon>
        <taxon>Fungi</taxon>
        <taxon>Dikarya</taxon>
        <taxon>Ascomycota</taxon>
        <taxon>Pezizomycotina</taxon>
        <taxon>Eurotiomycetes</taxon>
        <taxon>Eurotiomycetidae</taxon>
        <taxon>Eurotiales</taxon>
        <taxon>Aspergillaceae</taxon>
        <taxon>Penicillium</taxon>
    </lineage>
</organism>
<keyword evidence="3" id="KW-1185">Reference proteome</keyword>
<sequence>MMRPGLDKPGALPLLALIIFSLLTLVPSLSSIYNLKFADLADYTRASRRGPLIQDSPVKVPTDSHLAGTRKPFLQDTPSTLRSNALYQYSRIEDGASAITTEAARVDNRNRAPRAATDSSFAFSRRARALRAFLTQQLDEYRLLAPFANRSLPADSDLSSPFRPASQSFQPPVDDGNDGSARLKTPSELPPKLETDSSHRSPHCRIWQQACHSALKLWSIAKKSPFTSAIQQTPQTGSQSIMTALSPRDDPGGPSNLPVGNSKDPPATGIAHSAPPVFAGKSHALIDEKPTAAGRHSPQLQGSCMAVVIGLVAGIIWF</sequence>
<reference evidence="2" key="1">
    <citation type="submission" date="2022-11" db="EMBL/GenBank/DDBJ databases">
        <authorList>
            <person name="Petersen C."/>
        </authorList>
    </citation>
    <scope>NUCLEOTIDE SEQUENCE</scope>
    <source>
        <strain evidence="2">IBT 21917</strain>
    </source>
</reference>
<name>A0A9W9HL84_9EURO</name>
<feature type="region of interest" description="Disordered" evidence="1">
    <location>
        <begin position="54"/>
        <end position="74"/>
    </location>
</feature>
<dbReference type="EMBL" id="JAPQKO010000008">
    <property type="protein sequence ID" value="KAJ5152118.1"/>
    <property type="molecule type" value="Genomic_DNA"/>
</dbReference>
<gene>
    <name evidence="2" type="ORF">N7492_010413</name>
</gene>
<reference evidence="2" key="2">
    <citation type="journal article" date="2023" name="IMA Fungus">
        <title>Comparative genomic study of the Penicillium genus elucidates a diverse pangenome and 15 lateral gene transfer events.</title>
        <authorList>
            <person name="Petersen C."/>
            <person name="Sorensen T."/>
            <person name="Nielsen M.R."/>
            <person name="Sondergaard T.E."/>
            <person name="Sorensen J.L."/>
            <person name="Fitzpatrick D.A."/>
            <person name="Frisvad J.C."/>
            <person name="Nielsen K.L."/>
        </authorList>
    </citation>
    <scope>NUCLEOTIDE SEQUENCE</scope>
    <source>
        <strain evidence="2">IBT 21917</strain>
    </source>
</reference>